<name>A0A2H3CX01_ARMGA</name>
<dbReference type="EMBL" id="KZ293678">
    <property type="protein sequence ID" value="PBK87545.1"/>
    <property type="molecule type" value="Genomic_DNA"/>
</dbReference>
<gene>
    <name evidence="1" type="ORF">ARMGADRAFT_1168558</name>
</gene>
<protein>
    <submittedName>
        <fullName evidence="1">Uncharacterized protein</fullName>
    </submittedName>
</protein>
<reference evidence="2" key="1">
    <citation type="journal article" date="2017" name="Nat. Ecol. Evol.">
        <title>Genome expansion and lineage-specific genetic innovations in the forest pathogenic fungi Armillaria.</title>
        <authorList>
            <person name="Sipos G."/>
            <person name="Prasanna A.N."/>
            <person name="Walter M.C."/>
            <person name="O'Connor E."/>
            <person name="Balint B."/>
            <person name="Krizsan K."/>
            <person name="Kiss B."/>
            <person name="Hess J."/>
            <person name="Varga T."/>
            <person name="Slot J."/>
            <person name="Riley R."/>
            <person name="Boka B."/>
            <person name="Rigling D."/>
            <person name="Barry K."/>
            <person name="Lee J."/>
            <person name="Mihaltcheva S."/>
            <person name="LaButti K."/>
            <person name="Lipzen A."/>
            <person name="Waldron R."/>
            <person name="Moloney N.M."/>
            <person name="Sperisen C."/>
            <person name="Kredics L."/>
            <person name="Vagvoelgyi C."/>
            <person name="Patrignani A."/>
            <person name="Fitzpatrick D."/>
            <person name="Nagy I."/>
            <person name="Doyle S."/>
            <person name="Anderson J.B."/>
            <person name="Grigoriev I.V."/>
            <person name="Gueldener U."/>
            <person name="Muensterkoetter M."/>
            <person name="Nagy L.G."/>
        </authorList>
    </citation>
    <scope>NUCLEOTIDE SEQUENCE [LARGE SCALE GENOMIC DNA]</scope>
    <source>
        <strain evidence="2">Ar21-2</strain>
    </source>
</reference>
<sequence length="93" mass="10097">MATPQPEIYAFNLEKVSEPPKAEESLPELSIAGIQAGTRVFFWNPSSQVVREFVRSTFRAVDGTPMFSINTDSPGPWGRSVNLPAAAVTISSN</sequence>
<dbReference type="OrthoDB" id="3237761at2759"/>
<accession>A0A2H3CX01</accession>
<evidence type="ECO:0000313" key="1">
    <source>
        <dbReference type="EMBL" id="PBK87545.1"/>
    </source>
</evidence>
<organism evidence="1 2">
    <name type="scientific">Armillaria gallica</name>
    <name type="common">Bulbous honey fungus</name>
    <name type="synonym">Armillaria bulbosa</name>
    <dbReference type="NCBI Taxonomy" id="47427"/>
    <lineage>
        <taxon>Eukaryota</taxon>
        <taxon>Fungi</taxon>
        <taxon>Dikarya</taxon>
        <taxon>Basidiomycota</taxon>
        <taxon>Agaricomycotina</taxon>
        <taxon>Agaricomycetes</taxon>
        <taxon>Agaricomycetidae</taxon>
        <taxon>Agaricales</taxon>
        <taxon>Marasmiineae</taxon>
        <taxon>Physalacriaceae</taxon>
        <taxon>Armillaria</taxon>
    </lineage>
</organism>
<dbReference type="InParanoid" id="A0A2H3CX01"/>
<keyword evidence="2" id="KW-1185">Reference proteome</keyword>
<evidence type="ECO:0000313" key="2">
    <source>
        <dbReference type="Proteomes" id="UP000217790"/>
    </source>
</evidence>
<proteinExistence type="predicted"/>
<dbReference type="Proteomes" id="UP000217790">
    <property type="component" value="Unassembled WGS sequence"/>
</dbReference>
<dbReference type="AlphaFoldDB" id="A0A2H3CX01"/>